<keyword evidence="9" id="KW-1185">Reference proteome</keyword>
<evidence type="ECO:0000256" key="2">
    <source>
        <dbReference type="ARBA" id="ARBA00022448"/>
    </source>
</evidence>
<keyword evidence="5 7" id="KW-1133">Transmembrane helix</keyword>
<reference evidence="8" key="1">
    <citation type="submission" date="2022-10" db="EMBL/GenBank/DDBJ databases">
        <title>Comparative genomic analysis of Cohnella hashimotonis sp. nov., isolated from the International Space Station.</title>
        <authorList>
            <person name="Simpson A."/>
            <person name="Venkateswaran K."/>
        </authorList>
    </citation>
    <scope>NUCLEOTIDE SEQUENCE</scope>
    <source>
        <strain evidence="8">DSM 28161</strain>
    </source>
</reference>
<evidence type="ECO:0000313" key="8">
    <source>
        <dbReference type="EMBL" id="MDG0808295.1"/>
    </source>
</evidence>
<dbReference type="SUPFAM" id="SSF161098">
    <property type="entry name" value="MetI-like"/>
    <property type="match status" value="1"/>
</dbReference>
<comment type="caution">
    <text evidence="8">The sequence shown here is derived from an EMBL/GenBank/DDBJ whole genome shotgun (WGS) entry which is preliminary data.</text>
</comment>
<gene>
    <name evidence="8" type="ORF">OMP40_01845</name>
</gene>
<dbReference type="InterPro" id="IPR035906">
    <property type="entry name" value="MetI-like_sf"/>
</dbReference>
<dbReference type="EMBL" id="JAPDIA010000001">
    <property type="protein sequence ID" value="MDG0808295.1"/>
    <property type="molecule type" value="Genomic_DNA"/>
</dbReference>
<organism evidence="8 9">
    <name type="scientific">Cohnella rhizosphaerae</name>
    <dbReference type="NCBI Taxonomy" id="1457232"/>
    <lineage>
        <taxon>Bacteria</taxon>
        <taxon>Bacillati</taxon>
        <taxon>Bacillota</taxon>
        <taxon>Bacilli</taxon>
        <taxon>Bacillales</taxon>
        <taxon>Paenibacillaceae</taxon>
        <taxon>Cohnella</taxon>
    </lineage>
</organism>
<keyword evidence="6 7" id="KW-0472">Membrane</keyword>
<comment type="subcellular location">
    <subcellularLocation>
        <location evidence="1">Cell membrane</location>
        <topology evidence="1">Multi-pass membrane protein</topology>
    </subcellularLocation>
</comment>
<dbReference type="GO" id="GO:0005886">
    <property type="term" value="C:plasma membrane"/>
    <property type="evidence" value="ECO:0007669"/>
    <property type="project" value="UniProtKB-SubCell"/>
</dbReference>
<protein>
    <recommendedName>
        <fullName evidence="10">Sugar ABC transporter permease</fullName>
    </recommendedName>
</protein>
<feature type="transmembrane region" description="Helical" evidence="7">
    <location>
        <begin position="79"/>
        <end position="103"/>
    </location>
</feature>
<evidence type="ECO:0008006" key="10">
    <source>
        <dbReference type="Google" id="ProtNLM"/>
    </source>
</evidence>
<evidence type="ECO:0000256" key="4">
    <source>
        <dbReference type="ARBA" id="ARBA00022692"/>
    </source>
</evidence>
<evidence type="ECO:0000256" key="5">
    <source>
        <dbReference type="ARBA" id="ARBA00022989"/>
    </source>
</evidence>
<accession>A0A9X4KPE5</accession>
<dbReference type="Proteomes" id="UP001153404">
    <property type="component" value="Unassembled WGS sequence"/>
</dbReference>
<proteinExistence type="predicted"/>
<dbReference type="Gene3D" id="1.10.3720.10">
    <property type="entry name" value="MetI-like"/>
    <property type="match status" value="1"/>
</dbReference>
<dbReference type="PROSITE" id="PS51257">
    <property type="entry name" value="PROKAR_LIPOPROTEIN"/>
    <property type="match status" value="1"/>
</dbReference>
<feature type="transmembrane region" description="Helical" evidence="7">
    <location>
        <begin position="20"/>
        <end position="43"/>
    </location>
</feature>
<keyword evidence="4 7" id="KW-0812">Transmembrane</keyword>
<keyword evidence="2" id="KW-0813">Transport</keyword>
<evidence type="ECO:0000256" key="1">
    <source>
        <dbReference type="ARBA" id="ARBA00004651"/>
    </source>
</evidence>
<evidence type="ECO:0000313" key="9">
    <source>
        <dbReference type="Proteomes" id="UP001153404"/>
    </source>
</evidence>
<dbReference type="RefSeq" id="WP_277528686.1">
    <property type="nucleotide sequence ID" value="NZ_JAPDIA010000001.1"/>
</dbReference>
<dbReference type="PANTHER" id="PTHR43744:SF9">
    <property type="entry name" value="POLYGALACTURONAN_RHAMNOGALACTURONAN TRANSPORT SYSTEM PERMEASE PROTEIN YTCP"/>
    <property type="match status" value="1"/>
</dbReference>
<evidence type="ECO:0000256" key="3">
    <source>
        <dbReference type="ARBA" id="ARBA00022475"/>
    </source>
</evidence>
<evidence type="ECO:0000256" key="6">
    <source>
        <dbReference type="ARBA" id="ARBA00023136"/>
    </source>
</evidence>
<sequence length="159" mass="17654">MLKTASRRENTISPLTNFALNGGFIVLALACVLPVVLVIVVSFTHNDSLLSRGYSFFPAKWSLIAYESLFKDYGTILRAYGVSVGITAAGTLLSVLLMALYAYPISRQDYPLRPFFTFFFVFHDAVQRRHREQVHRVHAGTRAAGQLSVAYASAAHRPV</sequence>
<keyword evidence="3" id="KW-1003">Cell membrane</keyword>
<evidence type="ECO:0000256" key="7">
    <source>
        <dbReference type="SAM" id="Phobius"/>
    </source>
</evidence>
<dbReference type="PANTHER" id="PTHR43744">
    <property type="entry name" value="ABC TRANSPORTER PERMEASE PROTEIN MG189-RELATED-RELATED"/>
    <property type="match status" value="1"/>
</dbReference>
<name>A0A9X4KPE5_9BACL</name>
<dbReference type="AlphaFoldDB" id="A0A9X4KPE5"/>